<keyword evidence="1" id="KW-1185">Reference proteome</keyword>
<name>A0ABM3C5T2_DROKI</name>
<dbReference type="Proteomes" id="UP001652661">
    <property type="component" value="Chromosome 3L"/>
</dbReference>
<protein>
    <submittedName>
        <fullName evidence="2">Uncharacterized protein</fullName>
    </submittedName>
</protein>
<gene>
    <name evidence="2" type="primary">LOC108075145</name>
</gene>
<accession>A0ABM3C5T2</accession>
<organism evidence="1 2">
    <name type="scientific">Drosophila kikkawai</name>
    <name type="common">Fruit fly</name>
    <dbReference type="NCBI Taxonomy" id="30033"/>
    <lineage>
        <taxon>Eukaryota</taxon>
        <taxon>Metazoa</taxon>
        <taxon>Ecdysozoa</taxon>
        <taxon>Arthropoda</taxon>
        <taxon>Hexapoda</taxon>
        <taxon>Insecta</taxon>
        <taxon>Pterygota</taxon>
        <taxon>Neoptera</taxon>
        <taxon>Endopterygota</taxon>
        <taxon>Diptera</taxon>
        <taxon>Brachycera</taxon>
        <taxon>Muscomorpha</taxon>
        <taxon>Ephydroidea</taxon>
        <taxon>Drosophilidae</taxon>
        <taxon>Drosophila</taxon>
        <taxon>Sophophora</taxon>
    </lineage>
</organism>
<dbReference type="GeneID" id="108075145"/>
<evidence type="ECO:0000313" key="2">
    <source>
        <dbReference type="RefSeq" id="XP_041631392.1"/>
    </source>
</evidence>
<sequence length="120" mass="14111">MAFNLYSLDVKQQLVQELMALLQEVQEFDFSKFWETGTGDIKCQLTDKLFPNIRQNLDKIEAIINHENMLNYVSQVTSICNKFQNMGARRETIKRIWDALDEIADELSPPMAKRRKLEEQ</sequence>
<evidence type="ECO:0000313" key="1">
    <source>
        <dbReference type="Proteomes" id="UP001652661"/>
    </source>
</evidence>
<reference evidence="2" key="1">
    <citation type="submission" date="2025-08" db="UniProtKB">
        <authorList>
            <consortium name="RefSeq"/>
        </authorList>
    </citation>
    <scope>IDENTIFICATION</scope>
    <source>
        <strain evidence="2">14028-0561.14</strain>
        <tissue evidence="2">Whole fly</tissue>
    </source>
</reference>
<proteinExistence type="predicted"/>
<dbReference type="RefSeq" id="XP_041631392.1">
    <property type="nucleotide sequence ID" value="XM_041775458.2"/>
</dbReference>